<dbReference type="OrthoDB" id="249612at2759"/>
<feature type="compositionally biased region" description="Acidic residues" evidence="8">
    <location>
        <begin position="252"/>
        <end position="274"/>
    </location>
</feature>
<name>A0A2X0L5I5_9BASI</name>
<evidence type="ECO:0000256" key="2">
    <source>
        <dbReference type="ARBA" id="ARBA00007203"/>
    </source>
</evidence>
<evidence type="ECO:0000256" key="4">
    <source>
        <dbReference type="ARBA" id="ARBA00022728"/>
    </source>
</evidence>
<dbReference type="EMBL" id="FMWP01000107">
    <property type="protein sequence ID" value="SDA00100.1"/>
    <property type="molecule type" value="Genomic_DNA"/>
</dbReference>
<comment type="function">
    <text evidence="7">Involved in pre-mRNA splicing.</text>
</comment>
<evidence type="ECO:0000256" key="3">
    <source>
        <dbReference type="ARBA" id="ARBA00022664"/>
    </source>
</evidence>
<comment type="subcellular location">
    <subcellularLocation>
        <location evidence="1 7">Nucleus</location>
    </subcellularLocation>
</comment>
<feature type="region of interest" description="Disordered" evidence="8">
    <location>
        <begin position="229"/>
        <end position="283"/>
    </location>
</feature>
<sequence>MSVIPKLSREEFRRQKDLDAARKAGTAAPAVDEDGQAINPHIPEFMSKAPWYMAQTEGPSLKHQKMLARGNDRDPGKLKSRYERGERAVSNAHIHTIELGDLPLRTNAHPTLTLRSPYAPLIPQAPAANKFRKGACENCGAMTHKKKDCLERPRKVGARYTGKNIAADEIIHNDRVGLNGLEGQGDFDAKRDRWDGYDPASHRAVVEEHEALEEARRKLREEAIDKGSAAVDDKAVKKAARAGKGNKKKQDDDDDFGSSDESEADNGEGDDEDKYAEGADVAGQKVDTKTRITVRNLRIREDTAKYLMNLDIDSAYYDPKTRSMREAPIAGVRPEDAVFAGDNFARHSGGAMDVQKLQLFAWQSESRGNDVHLNSNPTQSALVHKEFIEKKDKLKETSAASILERYGGEEHLERAPKELLGGQTENYVEYSRTGQVIKGRERAKAKSKYDEDVYPGNHTSIWGSWYNTLTGQWGFACCHSSVKNSYCAGQASIEAAKAEATGGLGLLSAKAPSNAAPTKTLMQIKADKDKEEKDKLKAAGGTKRKAGEEATDGADRKKHLGGVTEEEMEAYRKSRRQDFDPTADFSGEEVLPM</sequence>
<dbReference type="Proteomes" id="UP000249723">
    <property type="component" value="Unassembled WGS sequence"/>
</dbReference>
<dbReference type="InterPro" id="IPR039974">
    <property type="entry name" value="Splicing_factor_SLU7"/>
</dbReference>
<feature type="compositionally biased region" description="Basic and acidic residues" evidence="8">
    <location>
        <begin position="526"/>
        <end position="537"/>
    </location>
</feature>
<comment type="subunit">
    <text evidence="7">Associated with the spliceosome.</text>
</comment>
<feature type="compositionally biased region" description="Basic and acidic residues" evidence="8">
    <location>
        <begin position="569"/>
        <end position="579"/>
    </location>
</feature>
<evidence type="ECO:0000259" key="9">
    <source>
        <dbReference type="Pfam" id="PF11708"/>
    </source>
</evidence>
<dbReference type="PANTHER" id="PTHR12942">
    <property type="entry name" value="STEP II SPLICING FACTOR SLU7"/>
    <property type="match status" value="1"/>
</dbReference>
<reference evidence="11" key="1">
    <citation type="submission" date="2016-10" db="EMBL/GenBank/DDBJ databases">
        <authorList>
            <person name="Jeantristanb JTB J.-T."/>
            <person name="Ricardo R."/>
        </authorList>
    </citation>
    <scope>NUCLEOTIDE SEQUENCE [LARGE SCALE GENOMIC DNA]</scope>
</reference>
<proteinExistence type="inferred from homology"/>
<keyword evidence="6 7" id="KW-0539">Nucleus</keyword>
<feature type="compositionally biased region" description="Basic residues" evidence="8">
    <location>
        <begin position="237"/>
        <end position="247"/>
    </location>
</feature>
<keyword evidence="5 7" id="KW-0508">mRNA splicing</keyword>
<evidence type="ECO:0000256" key="5">
    <source>
        <dbReference type="ARBA" id="ARBA00023187"/>
    </source>
</evidence>
<evidence type="ECO:0000256" key="1">
    <source>
        <dbReference type="ARBA" id="ARBA00004123"/>
    </source>
</evidence>
<evidence type="ECO:0000256" key="6">
    <source>
        <dbReference type="ARBA" id="ARBA00023242"/>
    </source>
</evidence>
<keyword evidence="11" id="KW-1185">Reference proteome</keyword>
<dbReference type="GO" id="GO:0030628">
    <property type="term" value="F:pre-mRNA 3'-splice site binding"/>
    <property type="evidence" value="ECO:0007669"/>
    <property type="project" value="UniProtKB-UniRule"/>
</dbReference>
<accession>A0A2X0L5I5</accession>
<dbReference type="InterPro" id="IPR021715">
    <property type="entry name" value="Slu7_dom"/>
</dbReference>
<feature type="domain" description="Pre-mRNA-splicing factor SLU7" evidence="9">
    <location>
        <begin position="186"/>
        <end position="464"/>
    </location>
</feature>
<dbReference type="Pfam" id="PF11708">
    <property type="entry name" value="Slu7"/>
    <property type="match status" value="1"/>
</dbReference>
<evidence type="ECO:0000256" key="7">
    <source>
        <dbReference type="RuleBase" id="RU367071"/>
    </source>
</evidence>
<dbReference type="STRING" id="289078.A0A2X0L5I5"/>
<dbReference type="PANTHER" id="PTHR12942:SF2">
    <property type="entry name" value="PRE-MRNA-SPLICING FACTOR SLU7"/>
    <property type="match status" value="1"/>
</dbReference>
<evidence type="ECO:0000313" key="11">
    <source>
        <dbReference type="Proteomes" id="UP000249723"/>
    </source>
</evidence>
<keyword evidence="4 7" id="KW-0747">Spliceosome</keyword>
<evidence type="ECO:0000256" key="8">
    <source>
        <dbReference type="SAM" id="MobiDB-lite"/>
    </source>
</evidence>
<feature type="region of interest" description="Disordered" evidence="8">
    <location>
        <begin position="526"/>
        <end position="593"/>
    </location>
</feature>
<keyword evidence="3 7" id="KW-0507">mRNA processing</keyword>
<comment type="similarity">
    <text evidence="2 7">Belongs to the SLU7 family.</text>
</comment>
<evidence type="ECO:0000313" key="10">
    <source>
        <dbReference type="EMBL" id="SDA00100.1"/>
    </source>
</evidence>
<organism evidence="10 11">
    <name type="scientific">Microbotryum saponariae</name>
    <dbReference type="NCBI Taxonomy" id="289078"/>
    <lineage>
        <taxon>Eukaryota</taxon>
        <taxon>Fungi</taxon>
        <taxon>Dikarya</taxon>
        <taxon>Basidiomycota</taxon>
        <taxon>Pucciniomycotina</taxon>
        <taxon>Microbotryomycetes</taxon>
        <taxon>Microbotryales</taxon>
        <taxon>Microbotryaceae</taxon>
        <taxon>Microbotryum</taxon>
    </lineage>
</organism>
<dbReference type="GO" id="GO:0005681">
    <property type="term" value="C:spliceosomal complex"/>
    <property type="evidence" value="ECO:0007669"/>
    <property type="project" value="UniProtKB-UniRule"/>
</dbReference>
<protein>
    <recommendedName>
        <fullName evidence="7">Pre-mRNA-splicing factor SLU7</fullName>
    </recommendedName>
</protein>
<feature type="region of interest" description="Disordered" evidence="8">
    <location>
        <begin position="19"/>
        <end position="38"/>
    </location>
</feature>
<dbReference type="AlphaFoldDB" id="A0A2X0L5I5"/>
<dbReference type="GO" id="GO:0000398">
    <property type="term" value="P:mRNA splicing, via spliceosome"/>
    <property type="evidence" value="ECO:0007669"/>
    <property type="project" value="UniProtKB-UniRule"/>
</dbReference>
<gene>
    <name evidence="10" type="ORF">BZ3500_MVSOF-1268-A1-R1_CHR9G10443</name>
</gene>